<dbReference type="InterPro" id="IPR006703">
    <property type="entry name" value="G_AIG1"/>
</dbReference>
<dbReference type="CDD" id="cd01852">
    <property type="entry name" value="AIG1"/>
    <property type="match status" value="1"/>
</dbReference>
<evidence type="ECO:0000259" key="7">
    <source>
        <dbReference type="PROSITE" id="PS51720"/>
    </source>
</evidence>
<dbReference type="Proteomes" id="UP001108240">
    <property type="component" value="Unplaced"/>
</dbReference>
<sequence length="685" mass="78268">METADCWYYKTPPRYPESERTFHSPELRIVLLGVSGVGKSATGNVILGRKAFKETRTRVSEIQRGRVEDRIISVIDTPGFFTTELTDEELHHEMIKSVSLCHPGPHVFLLMINLENMKEGERMLVKQIEENFGPQAFKFTLVLFIGREQMSNKAWMVFMLSTQFQELVRHCRDKYHAINSINEMNPTHISKLLQKIDDIVKQNYDQHFNTDIYLKSPTKIKKVMQKLEEKKDEPRKHRERDKTKTSKTLWKTFKSVIQENITHTVIQPEKETLISHVRKTKETHEDEEWVFQECENVEVGESGSLVRSVKFSYEQMAEVNVIQKQTENWKLSGIGKWDPRNTQADLRIVMVGKTGAGKSATGNTILGQKAFKEEFCSESVTGKCQQYQRRVEGRIISVIDTPGVCDTSMCERDLKDEVVRCVKMSLPGPHVFLLVIRLDVRFTVEEKNTVKWIQENFGEDALHYTIILFTRGDQLKTSVEEFLTTNKQMNELIKQCKAGYQVFDNTNENQAQVSKLLWKIDTMVKDNGGEHYTNQMYQEAQKKIWEEEERRREEDRRLKQEEEIEIRKDEQKRLVKTAKMGALVGAGVGGVIGGVALAAGTGLALPAALITGGATLAGGAGAKLIADTINRKQNKKASKKKSPERSVMHDAGTGETAAHQRAKQDQPSRLSTENIKHKPLKTFQH</sequence>
<feature type="transmembrane region" description="Helical" evidence="6">
    <location>
        <begin position="580"/>
        <end position="599"/>
    </location>
</feature>
<dbReference type="Pfam" id="PF04548">
    <property type="entry name" value="AIG1"/>
    <property type="match status" value="2"/>
</dbReference>
<dbReference type="Gene3D" id="3.40.50.300">
    <property type="entry name" value="P-loop containing nucleotide triphosphate hydrolases"/>
    <property type="match status" value="2"/>
</dbReference>
<reference evidence="8" key="1">
    <citation type="submission" date="2025-08" db="UniProtKB">
        <authorList>
            <consortium name="Ensembl"/>
        </authorList>
    </citation>
    <scope>IDENTIFICATION</scope>
</reference>
<proteinExistence type="inferred from homology"/>
<dbReference type="PANTHER" id="PTHR10903:SF188">
    <property type="entry name" value="GTPASE IMAP FAMILY MEMBER 2-LIKE-RELATED"/>
    <property type="match status" value="1"/>
</dbReference>
<evidence type="ECO:0000256" key="6">
    <source>
        <dbReference type="SAM" id="Phobius"/>
    </source>
</evidence>
<dbReference type="PROSITE" id="PS51720">
    <property type="entry name" value="G_AIG1"/>
    <property type="match status" value="2"/>
</dbReference>
<keyword evidence="4" id="KW-0175">Coiled coil</keyword>
<evidence type="ECO:0000256" key="3">
    <source>
        <dbReference type="ARBA" id="ARBA00023134"/>
    </source>
</evidence>
<evidence type="ECO:0000256" key="5">
    <source>
        <dbReference type="SAM" id="MobiDB-lite"/>
    </source>
</evidence>
<keyword evidence="6" id="KW-0812">Transmembrane</keyword>
<dbReference type="FunFam" id="3.40.50.300:FF:000366">
    <property type="entry name" value="GTPase, IMAP family member 2"/>
    <property type="match status" value="2"/>
</dbReference>
<keyword evidence="3" id="KW-0342">GTP-binding</keyword>
<organism evidence="8 9">
    <name type="scientific">Cyprinus carpio carpio</name>
    <dbReference type="NCBI Taxonomy" id="630221"/>
    <lineage>
        <taxon>Eukaryota</taxon>
        <taxon>Metazoa</taxon>
        <taxon>Chordata</taxon>
        <taxon>Craniata</taxon>
        <taxon>Vertebrata</taxon>
        <taxon>Euteleostomi</taxon>
        <taxon>Actinopterygii</taxon>
        <taxon>Neopterygii</taxon>
        <taxon>Teleostei</taxon>
        <taxon>Ostariophysi</taxon>
        <taxon>Cypriniformes</taxon>
        <taxon>Cyprinidae</taxon>
        <taxon>Cyprininae</taxon>
        <taxon>Cyprinus</taxon>
    </lineage>
</organism>
<keyword evidence="6" id="KW-0472">Membrane</keyword>
<dbReference type="AlphaFoldDB" id="A0A9J8ANX6"/>
<dbReference type="InterPro" id="IPR045058">
    <property type="entry name" value="GIMA/IAN/Toc"/>
</dbReference>
<feature type="coiled-coil region" evidence="4">
    <location>
        <begin position="537"/>
        <end position="572"/>
    </location>
</feature>
<feature type="region of interest" description="Disordered" evidence="5">
    <location>
        <begin position="631"/>
        <end position="685"/>
    </location>
</feature>
<comment type="similarity">
    <text evidence="1">Belongs to the TRAFAC class TrmE-Era-EngA-EngB-Septin-like GTPase superfamily. AIG1/Toc34/Toc159-like paraseptin GTPase family. IAN subfamily.</text>
</comment>
<name>A0A9J8ANX6_CYPCA</name>
<protein>
    <recommendedName>
        <fullName evidence="7">AIG1-type G domain-containing protein</fullName>
    </recommendedName>
</protein>
<keyword evidence="2" id="KW-0547">Nucleotide-binding</keyword>
<reference evidence="8" key="2">
    <citation type="submission" date="2025-09" db="UniProtKB">
        <authorList>
            <consortium name="Ensembl"/>
        </authorList>
    </citation>
    <scope>IDENTIFICATION</scope>
</reference>
<accession>A0A9J8ANX6</accession>
<feature type="domain" description="AIG1-type G" evidence="7">
    <location>
        <begin position="24"/>
        <end position="217"/>
    </location>
</feature>
<dbReference type="GeneTree" id="ENSGT01140000282522"/>
<dbReference type="SUPFAM" id="SSF52540">
    <property type="entry name" value="P-loop containing nucleoside triphosphate hydrolases"/>
    <property type="match status" value="2"/>
</dbReference>
<evidence type="ECO:0000256" key="1">
    <source>
        <dbReference type="ARBA" id="ARBA00008535"/>
    </source>
</evidence>
<evidence type="ECO:0000313" key="8">
    <source>
        <dbReference type="Ensembl" id="ENSCCRP00000146507.1"/>
    </source>
</evidence>
<feature type="transmembrane region" description="Helical" evidence="6">
    <location>
        <begin position="605"/>
        <end position="626"/>
    </location>
</feature>
<keyword evidence="6" id="KW-1133">Transmembrane helix</keyword>
<feature type="domain" description="AIG1-type G" evidence="7">
    <location>
        <begin position="343"/>
        <end position="541"/>
    </location>
</feature>
<evidence type="ECO:0000313" key="9">
    <source>
        <dbReference type="Proteomes" id="UP001108240"/>
    </source>
</evidence>
<keyword evidence="9" id="KW-1185">Reference proteome</keyword>
<dbReference type="PANTHER" id="PTHR10903">
    <property type="entry name" value="GTPASE, IMAP FAMILY MEMBER-RELATED"/>
    <property type="match status" value="1"/>
</dbReference>
<dbReference type="InterPro" id="IPR027417">
    <property type="entry name" value="P-loop_NTPase"/>
</dbReference>
<dbReference type="Ensembl" id="ENSCCRT00000150169.1">
    <property type="protein sequence ID" value="ENSCCRP00000146507.1"/>
    <property type="gene ID" value="ENSCCRG00000074446.1"/>
</dbReference>
<dbReference type="GO" id="GO:0005525">
    <property type="term" value="F:GTP binding"/>
    <property type="evidence" value="ECO:0007669"/>
    <property type="project" value="UniProtKB-KW"/>
</dbReference>
<evidence type="ECO:0000256" key="2">
    <source>
        <dbReference type="ARBA" id="ARBA00022741"/>
    </source>
</evidence>
<evidence type="ECO:0000256" key="4">
    <source>
        <dbReference type="SAM" id="Coils"/>
    </source>
</evidence>